<evidence type="ECO:0000313" key="1">
    <source>
        <dbReference type="EMBL" id="CAG6779528.1"/>
    </source>
</evidence>
<dbReference type="EMBL" id="HBUF01614464">
    <property type="protein sequence ID" value="CAG6779539.1"/>
    <property type="molecule type" value="Transcribed_RNA"/>
</dbReference>
<name>A0A8D9B6J6_9HEMI</name>
<reference evidence="1" key="1">
    <citation type="submission" date="2021-05" db="EMBL/GenBank/DDBJ databases">
        <authorList>
            <person name="Alioto T."/>
            <person name="Alioto T."/>
            <person name="Gomez Garrido J."/>
        </authorList>
    </citation>
    <scope>NUCLEOTIDE SEQUENCE</scope>
</reference>
<dbReference type="AlphaFoldDB" id="A0A8D9B6J6"/>
<accession>A0A8D9B6J6</accession>
<organism evidence="1">
    <name type="scientific">Cacopsylla melanoneura</name>
    <dbReference type="NCBI Taxonomy" id="428564"/>
    <lineage>
        <taxon>Eukaryota</taxon>
        <taxon>Metazoa</taxon>
        <taxon>Ecdysozoa</taxon>
        <taxon>Arthropoda</taxon>
        <taxon>Hexapoda</taxon>
        <taxon>Insecta</taxon>
        <taxon>Pterygota</taxon>
        <taxon>Neoptera</taxon>
        <taxon>Paraneoptera</taxon>
        <taxon>Hemiptera</taxon>
        <taxon>Sternorrhyncha</taxon>
        <taxon>Psylloidea</taxon>
        <taxon>Psyllidae</taxon>
        <taxon>Psyllinae</taxon>
        <taxon>Cacopsylla</taxon>
    </lineage>
</organism>
<dbReference type="EMBL" id="HBUF01614461">
    <property type="protein sequence ID" value="CAG6779531.1"/>
    <property type="molecule type" value="Transcribed_RNA"/>
</dbReference>
<sequence length="100" mass="11653">MYEELLMFEKVLDGDSVQFGRLEEALWNAARVRIGRVGCASPETQIEEYGFRVRFARFQKRVDRVVRSRVRYLAVGVDIVVNTLRAWTNTGWYSGHCLTH</sequence>
<proteinExistence type="predicted"/>
<dbReference type="EMBL" id="HBUF01614463">
    <property type="protein sequence ID" value="CAG6779536.1"/>
    <property type="molecule type" value="Transcribed_RNA"/>
</dbReference>
<protein>
    <submittedName>
        <fullName evidence="1">Uncharacterized protein</fullName>
    </submittedName>
</protein>
<dbReference type="EMBL" id="HBUF01614460">
    <property type="protein sequence ID" value="CAG6779528.1"/>
    <property type="molecule type" value="Transcribed_RNA"/>
</dbReference>